<dbReference type="EMBL" id="CP021255">
    <property type="protein sequence ID" value="AVD71067.1"/>
    <property type="molecule type" value="Genomic_DNA"/>
</dbReference>
<organism evidence="2 3">
    <name type="scientific">Desulfobulbus oralis</name>
    <dbReference type="NCBI Taxonomy" id="1986146"/>
    <lineage>
        <taxon>Bacteria</taxon>
        <taxon>Pseudomonadati</taxon>
        <taxon>Thermodesulfobacteriota</taxon>
        <taxon>Desulfobulbia</taxon>
        <taxon>Desulfobulbales</taxon>
        <taxon>Desulfobulbaceae</taxon>
        <taxon>Desulfobulbus</taxon>
    </lineage>
</organism>
<dbReference type="Proteomes" id="UP000239867">
    <property type="component" value="Chromosome"/>
</dbReference>
<evidence type="ECO:0000313" key="2">
    <source>
        <dbReference type="EMBL" id="AVD71067.1"/>
    </source>
</evidence>
<gene>
    <name evidence="2" type="ORF">CAY53_05870</name>
</gene>
<reference evidence="2" key="1">
    <citation type="submission" date="2017-05" db="EMBL/GenBank/DDBJ databases">
        <authorList>
            <person name="Song R."/>
            <person name="Chenine A.L."/>
            <person name="Ruprecht R.M."/>
        </authorList>
    </citation>
    <scope>NUCLEOTIDE SEQUENCE</scope>
    <source>
        <strain evidence="2">ORNL</strain>
    </source>
</reference>
<feature type="region of interest" description="Disordered" evidence="1">
    <location>
        <begin position="47"/>
        <end position="71"/>
    </location>
</feature>
<sequence length="71" mass="7436">MPSKGKGTLFRTFSGSLRQPLAGFSGNCQSGSNGVIWRSKKQESLNPGDVYGRAASRQGSSNAGRTCKKAA</sequence>
<name>A0A2L1GN75_9BACT</name>
<protein>
    <submittedName>
        <fullName evidence="2">Uncharacterized protein</fullName>
    </submittedName>
</protein>
<reference evidence="2" key="2">
    <citation type="journal article" date="2018" name="MBio">
        <title>Insights into the evolution of host association through the isolation and characterization of a novel human periodontal pathobiont, Desulfobulbus oralis.</title>
        <authorList>
            <person name="Cross K.L."/>
            <person name="Chirania P."/>
            <person name="Xiong W."/>
            <person name="Beall C.J."/>
            <person name="Elkins J.G."/>
            <person name="Giannone R.J."/>
            <person name="Griffen A.L."/>
            <person name="Guss A.M."/>
            <person name="Hettich R.L."/>
            <person name="Joshi S.S."/>
            <person name="Mokrzan E.M."/>
            <person name="Martin R.K."/>
            <person name="Zhulin I.B."/>
            <person name="Leys E.J."/>
            <person name="Podar M."/>
        </authorList>
    </citation>
    <scope>NUCLEOTIDE SEQUENCE [LARGE SCALE GENOMIC DNA]</scope>
    <source>
        <strain evidence="2">ORNL</strain>
    </source>
</reference>
<dbReference type="AlphaFoldDB" id="A0A2L1GN75"/>
<keyword evidence="3" id="KW-1185">Reference proteome</keyword>
<dbReference type="KEGG" id="deo:CAY53_05870"/>
<proteinExistence type="predicted"/>
<accession>A0A2L1GN75</accession>
<evidence type="ECO:0000256" key="1">
    <source>
        <dbReference type="SAM" id="MobiDB-lite"/>
    </source>
</evidence>
<evidence type="ECO:0000313" key="3">
    <source>
        <dbReference type="Proteomes" id="UP000239867"/>
    </source>
</evidence>